<name>A0A940Y2J5_9ACTN</name>
<evidence type="ECO:0000313" key="1">
    <source>
        <dbReference type="EMBL" id="MBQ0849459.1"/>
    </source>
</evidence>
<sequence>MPKEQTEASCDDASSIEEQEPVCILDAVICVHFVGANLQRLLVEVLQRADLVLLVPQEVCDEVARKDRKYRGLKLRWTRFTNSQCVEVLPALEAQSAPKRVVEVFVEMRGRQLEDALRESKDLGEAVVVAHGVHYQDQGREVFVAIDDQGGQALAAGRDLEVITVEDVLEMAIQFGKFPTEGDLKVTYEKLRKFGDGLPSYSSTTLANAFGKWRAGRIREQREISVP</sequence>
<organism evidence="1 2">
    <name type="scientific">Streptomyces liliiviolaceus</name>
    <dbReference type="NCBI Taxonomy" id="2823109"/>
    <lineage>
        <taxon>Bacteria</taxon>
        <taxon>Bacillati</taxon>
        <taxon>Actinomycetota</taxon>
        <taxon>Actinomycetes</taxon>
        <taxon>Kitasatosporales</taxon>
        <taxon>Streptomycetaceae</taxon>
        <taxon>Streptomyces</taxon>
    </lineage>
</organism>
<protein>
    <submittedName>
        <fullName evidence="1">Uncharacterized protein</fullName>
    </submittedName>
</protein>
<evidence type="ECO:0000313" key="2">
    <source>
        <dbReference type="Proteomes" id="UP000677413"/>
    </source>
</evidence>
<dbReference type="Proteomes" id="UP000677413">
    <property type="component" value="Unassembled WGS sequence"/>
</dbReference>
<gene>
    <name evidence="1" type="ORF">J8N05_14760</name>
</gene>
<reference evidence="1 2" key="1">
    <citation type="submission" date="2021-04" db="EMBL/GenBank/DDBJ databases">
        <authorList>
            <person name="Tang X."/>
            <person name="Zhou X."/>
            <person name="Chen X."/>
            <person name="Cernava T."/>
            <person name="Zhang C."/>
        </authorList>
    </citation>
    <scope>NUCLEOTIDE SEQUENCE [LARGE SCALE GENOMIC DNA]</scope>
    <source>
        <strain evidence="1 2">BH-SS-21</strain>
    </source>
</reference>
<dbReference type="RefSeq" id="WP_210883139.1">
    <property type="nucleotide sequence ID" value="NZ_JAGPYQ010000001.1"/>
</dbReference>
<dbReference type="EMBL" id="JAGPYQ010000001">
    <property type="protein sequence ID" value="MBQ0849459.1"/>
    <property type="molecule type" value="Genomic_DNA"/>
</dbReference>
<keyword evidence="2" id="KW-1185">Reference proteome</keyword>
<proteinExistence type="predicted"/>
<dbReference type="AlphaFoldDB" id="A0A940Y2J5"/>
<comment type="caution">
    <text evidence="1">The sequence shown here is derived from an EMBL/GenBank/DDBJ whole genome shotgun (WGS) entry which is preliminary data.</text>
</comment>
<accession>A0A940Y2J5</accession>